<comment type="caution">
    <text evidence="1">The sequence shown here is derived from an EMBL/GenBank/DDBJ whole genome shotgun (WGS) entry which is preliminary data.</text>
</comment>
<dbReference type="GO" id="GO:0032259">
    <property type="term" value="P:methylation"/>
    <property type="evidence" value="ECO:0007669"/>
    <property type="project" value="UniProtKB-KW"/>
</dbReference>
<evidence type="ECO:0000313" key="2">
    <source>
        <dbReference type="Proteomes" id="UP001597183"/>
    </source>
</evidence>
<dbReference type="InterPro" id="IPR029063">
    <property type="entry name" value="SAM-dependent_MTases_sf"/>
</dbReference>
<dbReference type="SUPFAM" id="SSF53335">
    <property type="entry name" value="S-adenosyl-L-methionine-dependent methyltransferases"/>
    <property type="match status" value="1"/>
</dbReference>
<keyword evidence="1" id="KW-0808">Transferase</keyword>
<dbReference type="RefSeq" id="WP_317794329.1">
    <property type="nucleotide sequence ID" value="NZ_AP028461.1"/>
</dbReference>
<protein>
    <submittedName>
        <fullName evidence="1">Class I SAM-dependent methyltransferase</fullName>
    </submittedName>
</protein>
<dbReference type="GO" id="GO:0008168">
    <property type="term" value="F:methyltransferase activity"/>
    <property type="evidence" value="ECO:0007669"/>
    <property type="project" value="UniProtKB-KW"/>
</dbReference>
<dbReference type="Proteomes" id="UP001597183">
    <property type="component" value="Unassembled WGS sequence"/>
</dbReference>
<dbReference type="Gene3D" id="3.40.50.150">
    <property type="entry name" value="Vaccinia Virus protein VP39"/>
    <property type="match status" value="1"/>
</dbReference>
<organism evidence="1 2">
    <name type="scientific">Actinoplanes sichuanensis</name>
    <dbReference type="NCBI Taxonomy" id="512349"/>
    <lineage>
        <taxon>Bacteria</taxon>
        <taxon>Bacillati</taxon>
        <taxon>Actinomycetota</taxon>
        <taxon>Actinomycetes</taxon>
        <taxon>Micromonosporales</taxon>
        <taxon>Micromonosporaceae</taxon>
        <taxon>Actinoplanes</taxon>
    </lineage>
</organism>
<keyword evidence="2" id="KW-1185">Reference proteome</keyword>
<dbReference type="EMBL" id="JBHTMK010000079">
    <property type="protein sequence ID" value="MFD1374067.1"/>
    <property type="molecule type" value="Genomic_DNA"/>
</dbReference>
<reference evidence="2" key="1">
    <citation type="journal article" date="2019" name="Int. J. Syst. Evol. Microbiol.">
        <title>The Global Catalogue of Microorganisms (GCM) 10K type strain sequencing project: providing services to taxonomists for standard genome sequencing and annotation.</title>
        <authorList>
            <consortium name="The Broad Institute Genomics Platform"/>
            <consortium name="The Broad Institute Genome Sequencing Center for Infectious Disease"/>
            <person name="Wu L."/>
            <person name="Ma J."/>
        </authorList>
    </citation>
    <scope>NUCLEOTIDE SEQUENCE [LARGE SCALE GENOMIC DNA]</scope>
    <source>
        <strain evidence="2">CCM 7526</strain>
    </source>
</reference>
<gene>
    <name evidence="1" type="ORF">ACFQ5G_52805</name>
</gene>
<evidence type="ECO:0000313" key="1">
    <source>
        <dbReference type="EMBL" id="MFD1374067.1"/>
    </source>
</evidence>
<proteinExistence type="predicted"/>
<name>A0ABW4AXI5_9ACTN</name>
<accession>A0ABW4AXI5</accession>
<sequence length="138" mass="15392">MGDHRSVEDLHAPPALNHPPASFELIMLFAVLTCVPSDTAQRELTAELHRLLAPGGVLYVSDLMLQTDDHHKDRYHRSPAGTPYGVFTTTDGAVCRHHDREHLRGLLADFDLTAERRLEVPTMNGSRATAVQLLAHRR</sequence>
<keyword evidence="1" id="KW-0489">Methyltransferase</keyword>